<evidence type="ECO:0000313" key="9">
    <source>
        <dbReference type="EMBL" id="KIL67850.1"/>
    </source>
</evidence>
<dbReference type="InterPro" id="IPR019559">
    <property type="entry name" value="Cullin_neddylation_domain"/>
</dbReference>
<keyword evidence="10" id="KW-1185">Reference proteome</keyword>
<accession>A0A0C2SWK1</accession>
<dbReference type="GO" id="GO:0031461">
    <property type="term" value="C:cullin-RING ubiquitin ligase complex"/>
    <property type="evidence" value="ECO:0007669"/>
    <property type="project" value="UniProtKB-ARBA"/>
</dbReference>
<dbReference type="AlphaFoldDB" id="A0A0C2SWK1"/>
<evidence type="ECO:0000256" key="6">
    <source>
        <dbReference type="PROSITE-ProRule" id="PRU00330"/>
    </source>
</evidence>
<evidence type="ECO:0000256" key="7">
    <source>
        <dbReference type="RuleBase" id="RU003829"/>
    </source>
</evidence>
<evidence type="ECO:0000256" key="4">
    <source>
        <dbReference type="ARBA" id="ARBA00022786"/>
    </source>
</evidence>
<dbReference type="SUPFAM" id="SSF74788">
    <property type="entry name" value="Cullin repeat-like"/>
    <property type="match status" value="1"/>
</dbReference>
<keyword evidence="4" id="KW-0833">Ubl conjugation pathway</keyword>
<dbReference type="InterPro" id="IPR036390">
    <property type="entry name" value="WH_DNA-bd_sf"/>
</dbReference>
<sequence>MNRLHMGVTFSKYMSMYTAAYNFCTNGKTGYDSLGPGRDLYMSLNRYFGSHVASTLEKLEQYEHEPLLALYAKEWGRYTTGAKYVNQLFMYLNRQWVPHERDEGRTEIHQVYTLALVKWRDWLFRRMQGNSSKLAVAVLELIERQRDGENIDQSLVKIVIESFVSLGIDDANPDTECLGVYTNYLEAPFTEATRACYKHKSEEFIADPRNNISDYLLKIEEWLKEEQDRVDRYLHSQTRNTLTRTCEEVLIEAHAQYMCENAQSLLEDGKAAELQLMYSYLSLISNGLELLRHRFGAQVKNAGLNAVSAVLGEEGIDAVNPTHYVTALLEVHRNYSEIIPKSFNADTAFVTSFDKAFSDFINRNAITALSRSKSPELIAKHADLLLRKNSKLVEEHDLETELNRVMKLFKYVEDKDVFLNVYTMKLAKRLIHGACASDESEASMISKLRDVCGFEYTAKLQRMFTDVSLSKDLTDNFRERSHDMDVGFDVMVLGTNVWPLNPPGHGFTIPREMQTTYYRFQHYYQLKHSGRKLTWLWNYCRNELRTSYLSQKYTFMASTYQTAVLLQYNKHETLSLSDLQTATSIAPEILTQVLGVLVKGKVLINDETEQYDLNPHFKSKKIRVNFNQPIKFDAKSESREVMKTVDEDRKYLIQATIVRIMKARKEMKYQPLIQEVIAQISHRFGPTIPDIKKAIETLLEKEFLERTGNARDTYAYVA</sequence>
<dbReference type="GO" id="GO:0006511">
    <property type="term" value="P:ubiquitin-dependent protein catabolic process"/>
    <property type="evidence" value="ECO:0007669"/>
    <property type="project" value="InterPro"/>
</dbReference>
<dbReference type="STRING" id="946122.A0A0C2SWK1"/>
<dbReference type="Gene3D" id="1.10.10.10">
    <property type="entry name" value="Winged helix-like DNA-binding domain superfamily/Winged helix DNA-binding domain"/>
    <property type="match status" value="2"/>
</dbReference>
<keyword evidence="3" id="KW-1017">Isopeptide bond</keyword>
<evidence type="ECO:0000256" key="5">
    <source>
        <dbReference type="ARBA" id="ARBA00022843"/>
    </source>
</evidence>
<dbReference type="InterPro" id="IPR001373">
    <property type="entry name" value="Cullin_N"/>
</dbReference>
<dbReference type="EMBL" id="KN818230">
    <property type="protein sequence ID" value="KIL67850.1"/>
    <property type="molecule type" value="Genomic_DNA"/>
</dbReference>
<reference evidence="9 10" key="1">
    <citation type="submission" date="2014-04" db="EMBL/GenBank/DDBJ databases">
        <title>Evolutionary Origins and Diversification of the Mycorrhizal Mutualists.</title>
        <authorList>
            <consortium name="DOE Joint Genome Institute"/>
            <consortium name="Mycorrhizal Genomics Consortium"/>
            <person name="Kohler A."/>
            <person name="Kuo A."/>
            <person name="Nagy L.G."/>
            <person name="Floudas D."/>
            <person name="Copeland A."/>
            <person name="Barry K.W."/>
            <person name="Cichocki N."/>
            <person name="Veneault-Fourrey C."/>
            <person name="LaButti K."/>
            <person name="Lindquist E.A."/>
            <person name="Lipzen A."/>
            <person name="Lundell T."/>
            <person name="Morin E."/>
            <person name="Murat C."/>
            <person name="Riley R."/>
            <person name="Ohm R."/>
            <person name="Sun H."/>
            <person name="Tunlid A."/>
            <person name="Henrissat B."/>
            <person name="Grigoriev I.V."/>
            <person name="Hibbett D.S."/>
            <person name="Martin F."/>
        </authorList>
    </citation>
    <scope>NUCLEOTIDE SEQUENCE [LARGE SCALE GENOMIC DNA]</scope>
    <source>
        <strain evidence="9 10">Koide BX008</strain>
    </source>
</reference>
<dbReference type="PANTHER" id="PTHR11932">
    <property type="entry name" value="CULLIN"/>
    <property type="match status" value="1"/>
</dbReference>
<dbReference type="InterPro" id="IPR059120">
    <property type="entry name" value="Cullin-like_AB"/>
</dbReference>
<dbReference type="InterPro" id="IPR036388">
    <property type="entry name" value="WH-like_DNA-bd_sf"/>
</dbReference>
<dbReference type="InterPro" id="IPR016158">
    <property type="entry name" value="Cullin_homology"/>
</dbReference>
<dbReference type="FunFam" id="1.10.10.10:FF:000161">
    <property type="entry name" value="Cullin 1"/>
    <property type="match status" value="1"/>
</dbReference>
<evidence type="ECO:0000256" key="3">
    <source>
        <dbReference type="ARBA" id="ARBA00022499"/>
    </source>
</evidence>
<dbReference type="Pfam" id="PF00888">
    <property type="entry name" value="Cullin"/>
    <property type="match status" value="1"/>
</dbReference>
<gene>
    <name evidence="9" type="ORF">M378DRAFT_159050</name>
</gene>
<dbReference type="Pfam" id="PF26557">
    <property type="entry name" value="Cullin_AB"/>
    <property type="match status" value="1"/>
</dbReference>
<dbReference type="Pfam" id="PF10557">
    <property type="entry name" value="Cullin_Nedd8"/>
    <property type="match status" value="1"/>
</dbReference>
<dbReference type="FunCoup" id="A0A0C2SWK1">
    <property type="interactions" value="574"/>
</dbReference>
<evidence type="ECO:0000259" key="8">
    <source>
        <dbReference type="PROSITE" id="PS50069"/>
    </source>
</evidence>
<dbReference type="InterPro" id="IPR045093">
    <property type="entry name" value="Cullin"/>
</dbReference>
<comment type="pathway">
    <text evidence="1">Protein modification; protein ubiquitination.</text>
</comment>
<dbReference type="Gene3D" id="4.10.1030.10">
    <property type="entry name" value="Ring Box Chain A, domain 5"/>
    <property type="match status" value="1"/>
</dbReference>
<feature type="domain" description="Cullin family profile" evidence="8">
    <location>
        <begin position="373"/>
        <end position="598"/>
    </location>
</feature>
<dbReference type="Proteomes" id="UP000054549">
    <property type="component" value="Unassembled WGS sequence"/>
</dbReference>
<dbReference type="HOGENOM" id="CLU_004747_6_1_1"/>
<dbReference type="FunFam" id="1.20.1310.10:FF:000001">
    <property type="entry name" value="Cullin 3"/>
    <property type="match status" value="1"/>
</dbReference>
<dbReference type="GO" id="GO:0031625">
    <property type="term" value="F:ubiquitin protein ligase binding"/>
    <property type="evidence" value="ECO:0007669"/>
    <property type="project" value="InterPro"/>
</dbReference>
<dbReference type="SUPFAM" id="SSF75632">
    <property type="entry name" value="Cullin homology domain"/>
    <property type="match status" value="1"/>
</dbReference>
<evidence type="ECO:0000313" key="10">
    <source>
        <dbReference type="Proteomes" id="UP000054549"/>
    </source>
</evidence>
<dbReference type="OrthoDB" id="27073at2759"/>
<evidence type="ECO:0000256" key="2">
    <source>
        <dbReference type="ARBA" id="ARBA00006019"/>
    </source>
</evidence>
<keyword evidence="5" id="KW-0832">Ubl conjugation</keyword>
<name>A0A0C2SWK1_AMAMK</name>
<evidence type="ECO:0000256" key="1">
    <source>
        <dbReference type="ARBA" id="ARBA00004906"/>
    </source>
</evidence>
<dbReference type="SMART" id="SM00884">
    <property type="entry name" value="Cullin_Nedd8"/>
    <property type="match status" value="1"/>
</dbReference>
<dbReference type="InParanoid" id="A0A0C2SWK1"/>
<dbReference type="SUPFAM" id="SSF46785">
    <property type="entry name" value="Winged helix' DNA-binding domain"/>
    <property type="match status" value="1"/>
</dbReference>
<dbReference type="FunFam" id="1.10.10.10:FF:000014">
    <property type="entry name" value="Cullin 1"/>
    <property type="match status" value="1"/>
</dbReference>
<proteinExistence type="inferred from homology"/>
<dbReference type="InterPro" id="IPR036317">
    <property type="entry name" value="Cullin_homology_sf"/>
</dbReference>
<dbReference type="FunFam" id="4.10.1030.10:FF:000002">
    <property type="entry name" value="cullin homolog 1"/>
    <property type="match status" value="1"/>
</dbReference>
<dbReference type="InterPro" id="IPR016159">
    <property type="entry name" value="Cullin_repeat-like_dom_sf"/>
</dbReference>
<protein>
    <recommendedName>
        <fullName evidence="8">Cullin family profile domain-containing protein</fullName>
    </recommendedName>
</protein>
<dbReference type="SMART" id="SM00182">
    <property type="entry name" value="CULLIN"/>
    <property type="match status" value="1"/>
</dbReference>
<dbReference type="FunFam" id="1.20.1310.10:FF:000002">
    <property type="entry name" value="cullin-3 isoform X1"/>
    <property type="match status" value="1"/>
</dbReference>
<dbReference type="PROSITE" id="PS50069">
    <property type="entry name" value="CULLIN_2"/>
    <property type="match status" value="1"/>
</dbReference>
<organism evidence="9 10">
    <name type="scientific">Amanita muscaria (strain Koide BX008)</name>
    <dbReference type="NCBI Taxonomy" id="946122"/>
    <lineage>
        <taxon>Eukaryota</taxon>
        <taxon>Fungi</taxon>
        <taxon>Dikarya</taxon>
        <taxon>Basidiomycota</taxon>
        <taxon>Agaricomycotina</taxon>
        <taxon>Agaricomycetes</taxon>
        <taxon>Agaricomycetidae</taxon>
        <taxon>Agaricales</taxon>
        <taxon>Pluteineae</taxon>
        <taxon>Amanitaceae</taxon>
        <taxon>Amanita</taxon>
    </lineage>
</organism>
<dbReference type="Gene3D" id="1.20.1310.10">
    <property type="entry name" value="Cullin Repeats"/>
    <property type="match status" value="4"/>
</dbReference>
<comment type="similarity">
    <text evidence="2 6 7">Belongs to the cullin family.</text>
</comment>